<keyword evidence="9" id="KW-1185">Reference proteome</keyword>
<dbReference type="Proteomes" id="UP000265692">
    <property type="component" value="Unassembled WGS sequence"/>
</dbReference>
<accession>A0A396SAV9</accession>
<dbReference type="PANTHER" id="PTHR34820:SF4">
    <property type="entry name" value="INNER MEMBRANE PROTEIN YEBZ"/>
    <property type="match status" value="1"/>
</dbReference>
<evidence type="ECO:0000256" key="4">
    <source>
        <dbReference type="ARBA" id="ARBA00022989"/>
    </source>
</evidence>
<keyword evidence="4 6" id="KW-1133">Transmembrane helix</keyword>
<feature type="transmembrane region" description="Helical" evidence="6">
    <location>
        <begin position="253"/>
        <end position="273"/>
    </location>
</feature>
<evidence type="ECO:0000313" key="8">
    <source>
        <dbReference type="EMBL" id="RHW33995.1"/>
    </source>
</evidence>
<comment type="subcellular location">
    <subcellularLocation>
        <location evidence="1">Cell membrane</location>
        <topology evidence="1">Multi-pass membrane protein</topology>
    </subcellularLocation>
</comment>
<dbReference type="InterPro" id="IPR032694">
    <property type="entry name" value="CopC/D"/>
</dbReference>
<dbReference type="Pfam" id="PF05425">
    <property type="entry name" value="CopD"/>
    <property type="match status" value="1"/>
</dbReference>
<feature type="transmembrane region" description="Helical" evidence="6">
    <location>
        <begin position="315"/>
        <end position="333"/>
    </location>
</feature>
<evidence type="ECO:0000313" key="9">
    <source>
        <dbReference type="Proteomes" id="UP000265692"/>
    </source>
</evidence>
<feature type="transmembrane region" description="Helical" evidence="6">
    <location>
        <begin position="219"/>
        <end position="241"/>
    </location>
</feature>
<feature type="transmembrane region" description="Helical" evidence="6">
    <location>
        <begin position="41"/>
        <end position="66"/>
    </location>
</feature>
<comment type="caution">
    <text evidence="8">The sequence shown here is derived from an EMBL/GenBank/DDBJ whole genome shotgun (WGS) entry which is preliminary data.</text>
</comment>
<feature type="transmembrane region" description="Helical" evidence="6">
    <location>
        <begin position="143"/>
        <end position="164"/>
    </location>
</feature>
<dbReference type="AlphaFoldDB" id="A0A396SAV9"/>
<proteinExistence type="predicted"/>
<gene>
    <name evidence="8" type="ORF">D1B33_14415</name>
</gene>
<name>A0A396SAV9_9BACL</name>
<evidence type="ECO:0000256" key="5">
    <source>
        <dbReference type="ARBA" id="ARBA00023136"/>
    </source>
</evidence>
<dbReference type="InterPro" id="IPR008457">
    <property type="entry name" value="Cu-R_CopD_dom"/>
</dbReference>
<keyword evidence="2" id="KW-1003">Cell membrane</keyword>
<sequence>MEILVIISQVLLYLCFSVLAGSFLLMLVPRHYRPELNIPKSLLLLSAIGIPIFAFIPVWDIILFIAPRLGLMESIKIVLTTYTAGTAWDFTLLVSIVLVLLIIFTKSTEKTLFAYLGALLTFGSIFTVAWSSHAGALNPQIGIISDFIHLVAVSIWVGVLLIMGWFSNNHENWLKFLSWFSIVAFSCLSATALSGLFMMDVIVDGYIDSWMVSYGQGLLLKHLFMLPLLFYALVNGLIVKYKISKNASFNPTPWIRLESFILFAIFTITAIFSQQPPPHGNYLTNEAISPLFRFFNDAPIDINSTVGFVVNSNTVIFFFLTVLLLGLMVLSFFRKAPILLSFLFSCLLVASIFTMLMVTIVVR</sequence>
<organism evidence="8 9">
    <name type="scientific">Ureibacillus yapensis</name>
    <dbReference type="NCBI Taxonomy" id="2304605"/>
    <lineage>
        <taxon>Bacteria</taxon>
        <taxon>Bacillati</taxon>
        <taxon>Bacillota</taxon>
        <taxon>Bacilli</taxon>
        <taxon>Bacillales</taxon>
        <taxon>Caryophanaceae</taxon>
        <taxon>Ureibacillus</taxon>
    </lineage>
</organism>
<feature type="transmembrane region" description="Helical" evidence="6">
    <location>
        <begin position="86"/>
        <end position="105"/>
    </location>
</feature>
<feature type="transmembrane region" description="Helical" evidence="6">
    <location>
        <begin position="6"/>
        <end position="29"/>
    </location>
</feature>
<dbReference type="GO" id="GO:0006825">
    <property type="term" value="P:copper ion transport"/>
    <property type="evidence" value="ECO:0007669"/>
    <property type="project" value="InterPro"/>
</dbReference>
<evidence type="ECO:0000259" key="7">
    <source>
        <dbReference type="Pfam" id="PF05425"/>
    </source>
</evidence>
<evidence type="ECO:0000256" key="6">
    <source>
        <dbReference type="SAM" id="Phobius"/>
    </source>
</evidence>
<protein>
    <submittedName>
        <fullName evidence="8">Copper resistance protein CopD</fullName>
    </submittedName>
</protein>
<dbReference type="EMBL" id="QWEI01000009">
    <property type="protein sequence ID" value="RHW33995.1"/>
    <property type="molecule type" value="Genomic_DNA"/>
</dbReference>
<keyword evidence="3 6" id="KW-0812">Transmembrane</keyword>
<reference evidence="8 9" key="1">
    <citation type="submission" date="2018-08" db="EMBL/GenBank/DDBJ databases">
        <title>Lysinibacillus sp. YLB-03 draft genome sequence.</title>
        <authorList>
            <person name="Yu L."/>
        </authorList>
    </citation>
    <scope>NUCLEOTIDE SEQUENCE [LARGE SCALE GENOMIC DNA]</scope>
    <source>
        <strain evidence="8 9">YLB-03</strain>
    </source>
</reference>
<feature type="domain" description="Copper resistance protein D" evidence="7">
    <location>
        <begin position="175"/>
        <end position="271"/>
    </location>
</feature>
<evidence type="ECO:0000256" key="1">
    <source>
        <dbReference type="ARBA" id="ARBA00004651"/>
    </source>
</evidence>
<feature type="transmembrane region" description="Helical" evidence="6">
    <location>
        <begin position="176"/>
        <end position="199"/>
    </location>
</feature>
<keyword evidence="5 6" id="KW-0472">Membrane</keyword>
<feature type="transmembrane region" description="Helical" evidence="6">
    <location>
        <begin position="112"/>
        <end position="131"/>
    </location>
</feature>
<dbReference type="GO" id="GO:0005886">
    <property type="term" value="C:plasma membrane"/>
    <property type="evidence" value="ECO:0007669"/>
    <property type="project" value="UniProtKB-SubCell"/>
</dbReference>
<evidence type="ECO:0000256" key="2">
    <source>
        <dbReference type="ARBA" id="ARBA00022475"/>
    </source>
</evidence>
<dbReference type="PANTHER" id="PTHR34820">
    <property type="entry name" value="INNER MEMBRANE PROTEIN YEBZ"/>
    <property type="match status" value="1"/>
</dbReference>
<feature type="transmembrane region" description="Helical" evidence="6">
    <location>
        <begin position="340"/>
        <end position="362"/>
    </location>
</feature>
<evidence type="ECO:0000256" key="3">
    <source>
        <dbReference type="ARBA" id="ARBA00022692"/>
    </source>
</evidence>